<gene>
    <name evidence="2" type="ORF">F0562_002999</name>
</gene>
<dbReference type="AlphaFoldDB" id="A0A5J5BXC2"/>
<dbReference type="Proteomes" id="UP000325577">
    <property type="component" value="Linkage Group LG1"/>
</dbReference>
<dbReference type="OrthoDB" id="1912023at2759"/>
<reference evidence="2 3" key="1">
    <citation type="submission" date="2019-09" db="EMBL/GenBank/DDBJ databases">
        <title>A chromosome-level genome assembly of the Chinese tupelo Nyssa sinensis.</title>
        <authorList>
            <person name="Yang X."/>
            <person name="Kang M."/>
            <person name="Yang Y."/>
            <person name="Xiong H."/>
            <person name="Wang M."/>
            <person name="Zhang Z."/>
            <person name="Wang Z."/>
            <person name="Wu H."/>
            <person name="Ma T."/>
            <person name="Liu J."/>
            <person name="Xi Z."/>
        </authorList>
    </citation>
    <scope>NUCLEOTIDE SEQUENCE [LARGE SCALE GENOMIC DNA]</scope>
    <source>
        <strain evidence="2">J267</strain>
        <tissue evidence="2">Leaf</tissue>
    </source>
</reference>
<feature type="region of interest" description="Disordered" evidence="1">
    <location>
        <begin position="69"/>
        <end position="90"/>
    </location>
</feature>
<evidence type="ECO:0000313" key="2">
    <source>
        <dbReference type="EMBL" id="KAA8546262.1"/>
    </source>
</evidence>
<accession>A0A5J5BXC2</accession>
<feature type="compositionally biased region" description="Low complexity" evidence="1">
    <location>
        <begin position="69"/>
        <end position="78"/>
    </location>
</feature>
<sequence length="182" mass="20782">MAYLQPNYPNISKGYRREPLQRSYRCMKQMMAGSRISWKRAGHNVRNGEKKTGTWERGYGFVLQCCSSSSSSSSSTSSPGEVDLVEKDGNFGDRKGQSGYLVSEYGWRVRRMFEEESEMRKVAQVQAEAFHVPMIFFNDLFFDFFQAEVLSGLVYRLRNSPPDRYACLVAEGATSEAPDHRP</sequence>
<keyword evidence="3" id="KW-1185">Reference proteome</keyword>
<protein>
    <submittedName>
        <fullName evidence="2">Uncharacterized protein</fullName>
    </submittedName>
</protein>
<evidence type="ECO:0000313" key="3">
    <source>
        <dbReference type="Proteomes" id="UP000325577"/>
    </source>
</evidence>
<proteinExistence type="predicted"/>
<evidence type="ECO:0000256" key="1">
    <source>
        <dbReference type="SAM" id="MobiDB-lite"/>
    </source>
</evidence>
<organism evidence="2 3">
    <name type="scientific">Nyssa sinensis</name>
    <dbReference type="NCBI Taxonomy" id="561372"/>
    <lineage>
        <taxon>Eukaryota</taxon>
        <taxon>Viridiplantae</taxon>
        <taxon>Streptophyta</taxon>
        <taxon>Embryophyta</taxon>
        <taxon>Tracheophyta</taxon>
        <taxon>Spermatophyta</taxon>
        <taxon>Magnoliopsida</taxon>
        <taxon>eudicotyledons</taxon>
        <taxon>Gunneridae</taxon>
        <taxon>Pentapetalae</taxon>
        <taxon>asterids</taxon>
        <taxon>Cornales</taxon>
        <taxon>Nyssaceae</taxon>
        <taxon>Nyssa</taxon>
    </lineage>
</organism>
<dbReference type="EMBL" id="CM018032">
    <property type="protein sequence ID" value="KAA8546262.1"/>
    <property type="molecule type" value="Genomic_DNA"/>
</dbReference>
<name>A0A5J5BXC2_9ASTE</name>